<reference evidence="2 3" key="1">
    <citation type="submission" date="2014-11" db="EMBL/GenBank/DDBJ databases">
        <title>Genomics and ecophysiology of heterotrophic nitrogen fixing bacteria isolated from estuarine surface water.</title>
        <authorList>
            <person name="Bentzon-Tilia M."/>
            <person name="Severin I."/>
            <person name="Hansen L.H."/>
            <person name="Riemann L."/>
        </authorList>
    </citation>
    <scope>NUCLEOTIDE SEQUENCE [LARGE SCALE GENOMIC DNA]</scope>
    <source>
        <strain evidence="2 3">BAL398</strain>
    </source>
</reference>
<dbReference type="OrthoDB" id="8139947at2"/>
<name>A0A0D7F3T1_RHOPL</name>
<accession>A0A0D7F3T1</accession>
<evidence type="ECO:0000256" key="1">
    <source>
        <dbReference type="SAM" id="Phobius"/>
    </source>
</evidence>
<sequence>MNWSAYFHLTSVWLFRIAIAAGVAGVVYLYLTKPDSGRVDASVAPPAIAGPDARAFPPCQPLGRTASGKLVYSMDCETVPDPSRIAGARAPDAADAAGR</sequence>
<comment type="caution">
    <text evidence="2">The sequence shown here is derived from an EMBL/GenBank/DDBJ whole genome shotgun (WGS) entry which is preliminary data.</text>
</comment>
<dbReference type="RefSeq" id="WP_044405521.1">
    <property type="nucleotide sequence ID" value="NZ_JXXE01000052.1"/>
</dbReference>
<gene>
    <name evidence="2" type="ORF">OO17_02870</name>
</gene>
<feature type="transmembrane region" description="Helical" evidence="1">
    <location>
        <begin position="12"/>
        <end position="31"/>
    </location>
</feature>
<evidence type="ECO:0000313" key="3">
    <source>
        <dbReference type="Proteomes" id="UP000032515"/>
    </source>
</evidence>
<organism evidence="2 3">
    <name type="scientific">Rhodopseudomonas palustris</name>
    <dbReference type="NCBI Taxonomy" id="1076"/>
    <lineage>
        <taxon>Bacteria</taxon>
        <taxon>Pseudomonadati</taxon>
        <taxon>Pseudomonadota</taxon>
        <taxon>Alphaproteobacteria</taxon>
        <taxon>Hyphomicrobiales</taxon>
        <taxon>Nitrobacteraceae</taxon>
        <taxon>Rhodopseudomonas</taxon>
    </lineage>
</organism>
<proteinExistence type="predicted"/>
<protein>
    <submittedName>
        <fullName evidence="2">Uncharacterized protein</fullName>
    </submittedName>
</protein>
<dbReference type="EMBL" id="JXXE01000052">
    <property type="protein sequence ID" value="KIZ47709.1"/>
    <property type="molecule type" value="Genomic_DNA"/>
</dbReference>
<keyword evidence="1" id="KW-0812">Transmembrane</keyword>
<keyword evidence="1" id="KW-1133">Transmembrane helix</keyword>
<dbReference type="Proteomes" id="UP000032515">
    <property type="component" value="Unassembled WGS sequence"/>
</dbReference>
<evidence type="ECO:0000313" key="2">
    <source>
        <dbReference type="EMBL" id="KIZ47709.1"/>
    </source>
</evidence>
<dbReference type="AlphaFoldDB" id="A0A0D7F3T1"/>
<keyword evidence="1" id="KW-0472">Membrane</keyword>